<evidence type="ECO:0008006" key="4">
    <source>
        <dbReference type="Google" id="ProtNLM"/>
    </source>
</evidence>
<dbReference type="Proteomes" id="UP001597231">
    <property type="component" value="Unassembled WGS sequence"/>
</dbReference>
<feature type="chain" id="PRO_5046754436" description="Lipoprotein" evidence="1">
    <location>
        <begin position="20"/>
        <end position="154"/>
    </location>
</feature>
<sequence>MGKNAKVLFFLLMILILSACNNVAENQSVEGLDGITDHSNDKEDQAQILKIDSDLKVKDGWHIVPEGVNAMTISAEVENVETILFWITPTGTGTWGGRTLIGYDIDGNDGWSIEWEFGERIFHDHITVQALGSDFATQVSETLNVHSVSKTDEE</sequence>
<evidence type="ECO:0000256" key="1">
    <source>
        <dbReference type="SAM" id="SignalP"/>
    </source>
</evidence>
<accession>A0ABW3TY65</accession>
<protein>
    <recommendedName>
        <fullName evidence="4">Lipoprotein</fullName>
    </recommendedName>
</protein>
<keyword evidence="1" id="KW-0732">Signal</keyword>
<gene>
    <name evidence="2" type="ORF">ACFQ38_07545</name>
</gene>
<comment type="caution">
    <text evidence="2">The sequence shown here is derived from an EMBL/GenBank/DDBJ whole genome shotgun (WGS) entry which is preliminary data.</text>
</comment>
<keyword evidence="3" id="KW-1185">Reference proteome</keyword>
<evidence type="ECO:0000313" key="2">
    <source>
        <dbReference type="EMBL" id="MFD1204954.1"/>
    </source>
</evidence>
<organism evidence="2 3">
    <name type="scientific">Sporosarcina contaminans</name>
    <dbReference type="NCBI Taxonomy" id="633403"/>
    <lineage>
        <taxon>Bacteria</taxon>
        <taxon>Bacillati</taxon>
        <taxon>Bacillota</taxon>
        <taxon>Bacilli</taxon>
        <taxon>Bacillales</taxon>
        <taxon>Caryophanaceae</taxon>
        <taxon>Sporosarcina</taxon>
    </lineage>
</organism>
<dbReference type="PROSITE" id="PS51257">
    <property type="entry name" value="PROKAR_LIPOPROTEIN"/>
    <property type="match status" value="1"/>
</dbReference>
<name>A0ABW3TY65_9BACL</name>
<dbReference type="EMBL" id="JBHTLT010000036">
    <property type="protein sequence ID" value="MFD1204954.1"/>
    <property type="molecule type" value="Genomic_DNA"/>
</dbReference>
<reference evidence="3" key="1">
    <citation type="journal article" date="2019" name="Int. J. Syst. Evol. Microbiol.">
        <title>The Global Catalogue of Microorganisms (GCM) 10K type strain sequencing project: providing services to taxonomists for standard genome sequencing and annotation.</title>
        <authorList>
            <consortium name="The Broad Institute Genomics Platform"/>
            <consortium name="The Broad Institute Genome Sequencing Center for Infectious Disease"/>
            <person name="Wu L."/>
            <person name="Ma J."/>
        </authorList>
    </citation>
    <scope>NUCLEOTIDE SEQUENCE [LARGE SCALE GENOMIC DNA]</scope>
    <source>
        <strain evidence="3">CCUG 53915</strain>
    </source>
</reference>
<evidence type="ECO:0000313" key="3">
    <source>
        <dbReference type="Proteomes" id="UP001597231"/>
    </source>
</evidence>
<proteinExistence type="predicted"/>
<feature type="signal peptide" evidence="1">
    <location>
        <begin position="1"/>
        <end position="19"/>
    </location>
</feature>
<dbReference type="RefSeq" id="WP_381480260.1">
    <property type="nucleotide sequence ID" value="NZ_JBHTLT010000036.1"/>
</dbReference>